<comment type="caution">
    <text evidence="2">The sequence shown here is derived from an EMBL/GenBank/DDBJ whole genome shotgun (WGS) entry which is preliminary data.</text>
</comment>
<dbReference type="EMBL" id="JAUCMV010000003">
    <property type="protein sequence ID" value="KAK0409602.1"/>
    <property type="molecule type" value="Genomic_DNA"/>
</dbReference>
<evidence type="ECO:0000256" key="1">
    <source>
        <dbReference type="SAM" id="SignalP"/>
    </source>
</evidence>
<protein>
    <submittedName>
        <fullName evidence="2">Uncharacterized protein</fullName>
    </submittedName>
</protein>
<dbReference type="Proteomes" id="UP001175271">
    <property type="component" value="Unassembled WGS sequence"/>
</dbReference>
<proteinExistence type="predicted"/>
<evidence type="ECO:0000313" key="3">
    <source>
        <dbReference type="Proteomes" id="UP001175271"/>
    </source>
</evidence>
<gene>
    <name evidence="2" type="ORF">QR680_004647</name>
</gene>
<feature type="signal peptide" evidence="1">
    <location>
        <begin position="1"/>
        <end position="21"/>
    </location>
</feature>
<accession>A0AA39HRK1</accession>
<organism evidence="2 3">
    <name type="scientific">Steinernema hermaphroditum</name>
    <dbReference type="NCBI Taxonomy" id="289476"/>
    <lineage>
        <taxon>Eukaryota</taxon>
        <taxon>Metazoa</taxon>
        <taxon>Ecdysozoa</taxon>
        <taxon>Nematoda</taxon>
        <taxon>Chromadorea</taxon>
        <taxon>Rhabditida</taxon>
        <taxon>Tylenchina</taxon>
        <taxon>Panagrolaimomorpha</taxon>
        <taxon>Strongyloidoidea</taxon>
        <taxon>Steinernematidae</taxon>
        <taxon>Steinernema</taxon>
    </lineage>
</organism>
<keyword evidence="1" id="KW-0732">Signal</keyword>
<name>A0AA39HRK1_9BILA</name>
<dbReference type="AlphaFoldDB" id="A0AA39HRK1"/>
<keyword evidence="3" id="KW-1185">Reference proteome</keyword>
<feature type="chain" id="PRO_5041461376" evidence="1">
    <location>
        <begin position="22"/>
        <end position="93"/>
    </location>
</feature>
<reference evidence="2" key="1">
    <citation type="submission" date="2023-06" db="EMBL/GenBank/DDBJ databases">
        <title>Genomic analysis of the entomopathogenic nematode Steinernema hermaphroditum.</title>
        <authorList>
            <person name="Schwarz E.M."/>
            <person name="Heppert J.K."/>
            <person name="Baniya A."/>
            <person name="Schwartz H.T."/>
            <person name="Tan C.-H."/>
            <person name="Antoshechkin I."/>
            <person name="Sternberg P.W."/>
            <person name="Goodrich-Blair H."/>
            <person name="Dillman A.R."/>
        </authorList>
    </citation>
    <scope>NUCLEOTIDE SEQUENCE</scope>
    <source>
        <strain evidence="2">PS9179</strain>
        <tissue evidence="2">Whole animal</tissue>
    </source>
</reference>
<sequence length="93" mass="9094">MWVKLSVFVLAVILGTSLCSAKPAGLGDATNIDLMSGPALQAAGTVINTVDTAENTAFGLSGAAISIAKSTGDTAFGAVNSAAAATPLKGKLK</sequence>
<evidence type="ECO:0000313" key="2">
    <source>
        <dbReference type="EMBL" id="KAK0409602.1"/>
    </source>
</evidence>